<dbReference type="PANTHER" id="PTHR10760">
    <property type="entry name" value="TORSIN"/>
    <property type="match status" value="1"/>
</dbReference>
<dbReference type="GO" id="GO:0016887">
    <property type="term" value="F:ATP hydrolysis activity"/>
    <property type="evidence" value="ECO:0007669"/>
    <property type="project" value="InterPro"/>
</dbReference>
<dbReference type="InterPro" id="IPR003593">
    <property type="entry name" value="AAA+_ATPase"/>
</dbReference>
<feature type="domain" description="AAA+ ATPase" evidence="2">
    <location>
        <begin position="111"/>
        <end position="255"/>
    </location>
</feature>
<dbReference type="VEuPathDB" id="TriTrypDB:TEOVI_000674200"/>
<dbReference type="SMART" id="SM00382">
    <property type="entry name" value="AAA"/>
    <property type="match status" value="1"/>
</dbReference>
<name>A0A1G4HZ75_TRYEQ</name>
<organism evidence="3 4">
    <name type="scientific">Trypanosoma equiperdum</name>
    <dbReference type="NCBI Taxonomy" id="5694"/>
    <lineage>
        <taxon>Eukaryota</taxon>
        <taxon>Discoba</taxon>
        <taxon>Euglenozoa</taxon>
        <taxon>Kinetoplastea</taxon>
        <taxon>Metakinetoplastina</taxon>
        <taxon>Trypanosomatida</taxon>
        <taxon>Trypanosomatidae</taxon>
        <taxon>Trypanosoma</taxon>
    </lineage>
</organism>
<dbReference type="RefSeq" id="XP_067076318.1">
    <property type="nucleotide sequence ID" value="XM_067220217.1"/>
</dbReference>
<dbReference type="InterPro" id="IPR010448">
    <property type="entry name" value="Torsin"/>
</dbReference>
<reference evidence="3" key="1">
    <citation type="submission" date="2016-09" db="EMBL/GenBank/DDBJ databases">
        <authorList>
            <person name="Hebert L."/>
            <person name="Moumen B."/>
        </authorList>
    </citation>
    <scope>NUCLEOTIDE SEQUENCE [LARGE SCALE GENOMIC DNA]</scope>
    <source>
        <strain evidence="3">OVI</strain>
    </source>
</reference>
<dbReference type="GO" id="GO:0005737">
    <property type="term" value="C:cytoplasm"/>
    <property type="evidence" value="ECO:0007669"/>
    <property type="project" value="UniProtKB-ARBA"/>
</dbReference>
<dbReference type="AlphaFoldDB" id="A0A1G4HZ75"/>
<evidence type="ECO:0000313" key="4">
    <source>
        <dbReference type="Proteomes" id="UP000195570"/>
    </source>
</evidence>
<comment type="caution">
    <text evidence="3">The sequence shown here is derived from an EMBL/GenBank/DDBJ whole genome shotgun (WGS) entry which is preliminary data.</text>
</comment>
<evidence type="ECO:0000256" key="1">
    <source>
        <dbReference type="ARBA" id="ARBA00006235"/>
    </source>
</evidence>
<evidence type="ECO:0000259" key="2">
    <source>
        <dbReference type="SMART" id="SM00382"/>
    </source>
</evidence>
<gene>
    <name evidence="3" type="ORF">TEOVI_000674200</name>
</gene>
<dbReference type="GeneID" id="92380676"/>
<proteinExistence type="inferred from homology"/>
<sequence>MGMGLTGICLALLVAVFSYTVNWAHFDFSLESKSPHNSGCLEKPLCDGQVSFMGRVKCQLFTYPVDVDRHDYKRDVMGRLARLLQKGLKGQPHVVEGVKGDIAVKLANPGRPLVLHFAGDNGVGKTTLAQLISLALAFRCRDMSCLVGDTSLVLSGVSYDGYSVTDFRSDVVQKIVEHAKRYPRNGVVIVNDLNGLHPDLVRVLLPLFGRATTFPEASDAPLNYLTVIITTDFGRQGRTRGKSLSDMRRIVESDFKSLYSQLSSSMIQTYPFLPASLSTAREIVRATVDGYRCDSRHGIGKLDVDDEVVEWFIDLVKDDLPAENGRCVSKAVVGVVGPAVLQHLSSRLPSLASLRVVLDSDGSVAVREN</sequence>
<dbReference type="PANTHER" id="PTHR10760:SF2">
    <property type="entry name" value="LD13476P-RELATED"/>
    <property type="match status" value="1"/>
</dbReference>
<dbReference type="Proteomes" id="UP000195570">
    <property type="component" value="Unassembled WGS sequence"/>
</dbReference>
<protein>
    <recommendedName>
        <fullName evidence="2">AAA+ ATPase domain-containing protein</fullName>
    </recommendedName>
</protein>
<comment type="similarity">
    <text evidence="1">Belongs to the ClpA/ClpB family. Torsin subfamily.</text>
</comment>
<dbReference type="GO" id="GO:0005524">
    <property type="term" value="F:ATP binding"/>
    <property type="evidence" value="ECO:0007669"/>
    <property type="project" value="InterPro"/>
</dbReference>
<keyword evidence="4" id="KW-1185">Reference proteome</keyword>
<dbReference type="SUPFAM" id="SSF52540">
    <property type="entry name" value="P-loop containing nucleoside triphosphate hydrolases"/>
    <property type="match status" value="1"/>
</dbReference>
<dbReference type="EMBL" id="CZPT02000087">
    <property type="protein sequence ID" value="SCU64575.1"/>
    <property type="molecule type" value="Genomic_DNA"/>
</dbReference>
<dbReference type="Gene3D" id="3.40.50.300">
    <property type="entry name" value="P-loop containing nucleotide triphosphate hydrolases"/>
    <property type="match status" value="1"/>
</dbReference>
<evidence type="ECO:0000313" key="3">
    <source>
        <dbReference type="EMBL" id="SCU64575.1"/>
    </source>
</evidence>
<dbReference type="InterPro" id="IPR027417">
    <property type="entry name" value="P-loop_NTPase"/>
</dbReference>
<accession>A0A1G4HZ75</accession>